<evidence type="ECO:0000256" key="2">
    <source>
        <dbReference type="ARBA" id="ARBA00023180"/>
    </source>
</evidence>
<keyword evidence="2" id="KW-0325">Glycoprotein</keyword>
<dbReference type="InterPro" id="IPR012334">
    <property type="entry name" value="Pectin_lyas_fold"/>
</dbReference>
<dbReference type="Gene3D" id="2.160.20.10">
    <property type="entry name" value="Single-stranded right-handed beta-helix, Pectin lyase-like"/>
    <property type="match status" value="1"/>
</dbReference>
<comment type="caution">
    <text evidence="3">The sequence shown here is derived from an EMBL/GenBank/DDBJ whole genome shotgun (WGS) entry which is preliminary data.</text>
</comment>
<dbReference type="Proteomes" id="UP001499988">
    <property type="component" value="Unassembled WGS sequence"/>
</dbReference>
<evidence type="ECO:0000313" key="3">
    <source>
        <dbReference type="EMBL" id="GAA4890808.1"/>
    </source>
</evidence>
<evidence type="ECO:0008006" key="5">
    <source>
        <dbReference type="Google" id="ProtNLM"/>
    </source>
</evidence>
<accession>A0ABP9F1X1</accession>
<name>A0ABP9F1X1_9GAMM</name>
<dbReference type="InterPro" id="IPR052063">
    <property type="entry name" value="Polysaccharide_Lyase_1"/>
</dbReference>
<sequence length="497" mass="54100">MDTPAGSGRHEATPNTTVYKITNLDATGDGSLKACTDASGPRVCVFEVSGTIDLTSLGLLDITNPYITIAGQTAPSPGITLRGASIRWEAHDALIQHIRIRTGDAIEGRTPGDRDGIYVIGKSDDESRRPHNVVFDHVSVSWGLDETFTVKDTAKYVTVSNSIVSEGLWNNMHPKGGHSKGLMISAPYMLVQGNLIAHVDDRAPLETSPSIITANNVTYNARQVAMRLSPLSNNDAHDGEVRTTTVIGNVRLEGPNESQNHNAWVQIDEDRAGSKIYIDDNLCEDWGGEEWPCARTDSGFEPEFIAAEPPLWIDGLQVLPASQTLEAVLSNAGARPNDRDDTDQRIIDEVMARSGIIRDCVGPDTILYPVADVDNASATTVTGKIEDCDSSKSNAYVGKVIEIFEGQGAGQQRIAESYSCGSSNALTLNLTQDWDTTPDTSSRFRIHIDCDNNTGGWPQLTENRHTLELPFNYNEITESGYTTLELWLHAMADDLEN</sequence>
<evidence type="ECO:0000313" key="4">
    <source>
        <dbReference type="Proteomes" id="UP001499988"/>
    </source>
</evidence>
<reference evidence="4" key="1">
    <citation type="journal article" date="2019" name="Int. J. Syst. Evol. Microbiol.">
        <title>The Global Catalogue of Microorganisms (GCM) 10K type strain sequencing project: providing services to taxonomists for standard genome sequencing and annotation.</title>
        <authorList>
            <consortium name="The Broad Institute Genomics Platform"/>
            <consortium name="The Broad Institute Genome Sequencing Center for Infectious Disease"/>
            <person name="Wu L."/>
            <person name="Ma J."/>
        </authorList>
    </citation>
    <scope>NUCLEOTIDE SEQUENCE [LARGE SCALE GENOMIC DNA]</scope>
    <source>
        <strain evidence="4">JCM 18401</strain>
    </source>
</reference>
<dbReference type="SUPFAM" id="SSF51126">
    <property type="entry name" value="Pectin lyase-like"/>
    <property type="match status" value="1"/>
</dbReference>
<keyword evidence="4" id="KW-1185">Reference proteome</keyword>
<gene>
    <name evidence="3" type="ORF">GCM10023333_25050</name>
</gene>
<dbReference type="EMBL" id="BAABJZ010000084">
    <property type="protein sequence ID" value="GAA4890808.1"/>
    <property type="molecule type" value="Genomic_DNA"/>
</dbReference>
<protein>
    <recommendedName>
        <fullName evidence="5">Pectate lyase</fullName>
    </recommendedName>
</protein>
<proteinExistence type="predicted"/>
<dbReference type="PANTHER" id="PTHR42970">
    <property type="entry name" value="PECTATE LYASE C-RELATED"/>
    <property type="match status" value="1"/>
</dbReference>
<keyword evidence="1" id="KW-0479">Metal-binding</keyword>
<dbReference type="PANTHER" id="PTHR42970:SF1">
    <property type="entry name" value="PECTATE LYASE C-RELATED"/>
    <property type="match status" value="1"/>
</dbReference>
<dbReference type="InterPro" id="IPR011050">
    <property type="entry name" value="Pectin_lyase_fold/virulence"/>
</dbReference>
<organism evidence="3 4">
    <name type="scientific">Ferrimonas pelagia</name>
    <dbReference type="NCBI Taxonomy" id="1177826"/>
    <lineage>
        <taxon>Bacteria</taxon>
        <taxon>Pseudomonadati</taxon>
        <taxon>Pseudomonadota</taxon>
        <taxon>Gammaproteobacteria</taxon>
        <taxon>Alteromonadales</taxon>
        <taxon>Ferrimonadaceae</taxon>
        <taxon>Ferrimonas</taxon>
    </lineage>
</organism>
<evidence type="ECO:0000256" key="1">
    <source>
        <dbReference type="ARBA" id="ARBA00022723"/>
    </source>
</evidence>